<evidence type="ECO:0000313" key="2">
    <source>
        <dbReference type="Proteomes" id="UP001218218"/>
    </source>
</evidence>
<proteinExistence type="predicted"/>
<gene>
    <name evidence="1" type="ORF">DFH08DRAFT_975314</name>
</gene>
<dbReference type="Proteomes" id="UP001218218">
    <property type="component" value="Unassembled WGS sequence"/>
</dbReference>
<evidence type="ECO:0000313" key="1">
    <source>
        <dbReference type="EMBL" id="KAJ7307929.1"/>
    </source>
</evidence>
<accession>A0AAD6Z5K8</accession>
<dbReference type="AlphaFoldDB" id="A0AAD6Z5K8"/>
<organism evidence="1 2">
    <name type="scientific">Mycena albidolilacea</name>
    <dbReference type="NCBI Taxonomy" id="1033008"/>
    <lineage>
        <taxon>Eukaryota</taxon>
        <taxon>Fungi</taxon>
        <taxon>Dikarya</taxon>
        <taxon>Basidiomycota</taxon>
        <taxon>Agaricomycotina</taxon>
        <taxon>Agaricomycetes</taxon>
        <taxon>Agaricomycetidae</taxon>
        <taxon>Agaricales</taxon>
        <taxon>Marasmiineae</taxon>
        <taxon>Mycenaceae</taxon>
        <taxon>Mycena</taxon>
    </lineage>
</organism>
<name>A0AAD6Z5K8_9AGAR</name>
<keyword evidence="2" id="KW-1185">Reference proteome</keyword>
<sequence length="282" mass="31753">MHNFPRTLLRRARRVLHRVLRGKRTARALVPESLLHADERAPILLSASPVLAPLGNDGDAIFPVELEQAVFKITAMMHPTTSLPLCESLVGVLPASPVLAPLADIGDPIFPVELEQAIFKITAMMHPTTIPALLRVARRVGIWVEPLLYRVVRVSRRVNFNGMVRALIDGTKSRPAELLCTYVRHLTLESLHHCSFYEGRSLLQRCRKVNDFSSNLWFTNPSLLPILAEMHLERLFVIGLYGDYWADWEAGARGGADAWCRGDDFVARKRGGLIEETCYWLT</sequence>
<dbReference type="EMBL" id="JARIHO010000086">
    <property type="protein sequence ID" value="KAJ7307929.1"/>
    <property type="molecule type" value="Genomic_DNA"/>
</dbReference>
<comment type="caution">
    <text evidence="1">The sequence shown here is derived from an EMBL/GenBank/DDBJ whole genome shotgun (WGS) entry which is preliminary data.</text>
</comment>
<protein>
    <submittedName>
        <fullName evidence="1">Uncharacterized protein</fullName>
    </submittedName>
</protein>
<reference evidence="1" key="1">
    <citation type="submission" date="2023-03" db="EMBL/GenBank/DDBJ databases">
        <title>Massive genome expansion in bonnet fungi (Mycena s.s.) driven by repeated elements and novel gene families across ecological guilds.</title>
        <authorList>
            <consortium name="Lawrence Berkeley National Laboratory"/>
            <person name="Harder C.B."/>
            <person name="Miyauchi S."/>
            <person name="Viragh M."/>
            <person name="Kuo A."/>
            <person name="Thoen E."/>
            <person name="Andreopoulos B."/>
            <person name="Lu D."/>
            <person name="Skrede I."/>
            <person name="Drula E."/>
            <person name="Henrissat B."/>
            <person name="Morin E."/>
            <person name="Kohler A."/>
            <person name="Barry K."/>
            <person name="LaButti K."/>
            <person name="Morin E."/>
            <person name="Salamov A."/>
            <person name="Lipzen A."/>
            <person name="Mereny Z."/>
            <person name="Hegedus B."/>
            <person name="Baldrian P."/>
            <person name="Stursova M."/>
            <person name="Weitz H."/>
            <person name="Taylor A."/>
            <person name="Grigoriev I.V."/>
            <person name="Nagy L.G."/>
            <person name="Martin F."/>
            <person name="Kauserud H."/>
        </authorList>
    </citation>
    <scope>NUCLEOTIDE SEQUENCE</scope>
    <source>
        <strain evidence="1">CBHHK002</strain>
    </source>
</reference>